<organism evidence="1 2">
    <name type="scientific">Desulfosarcina ovata subsp. ovata</name>
    <dbReference type="NCBI Taxonomy" id="2752305"/>
    <lineage>
        <taxon>Bacteria</taxon>
        <taxon>Pseudomonadati</taxon>
        <taxon>Thermodesulfobacteriota</taxon>
        <taxon>Desulfobacteria</taxon>
        <taxon>Desulfobacterales</taxon>
        <taxon>Desulfosarcinaceae</taxon>
        <taxon>Desulfosarcina</taxon>
    </lineage>
</organism>
<keyword evidence="2" id="KW-1185">Reference proteome</keyword>
<accession>A0A5K8AH58</accession>
<evidence type="ECO:0000313" key="1">
    <source>
        <dbReference type="EMBL" id="BBO91961.1"/>
    </source>
</evidence>
<evidence type="ECO:0000313" key="2">
    <source>
        <dbReference type="Proteomes" id="UP000422108"/>
    </source>
</evidence>
<dbReference type="AlphaFoldDB" id="A0A5K8AH58"/>
<proteinExistence type="predicted"/>
<protein>
    <submittedName>
        <fullName evidence="1">Uncharacterized protein</fullName>
    </submittedName>
</protein>
<dbReference type="EMBL" id="AP021879">
    <property type="protein sequence ID" value="BBO91961.1"/>
    <property type="molecule type" value="Genomic_DNA"/>
</dbReference>
<dbReference type="Proteomes" id="UP000422108">
    <property type="component" value="Chromosome"/>
</dbReference>
<name>A0A5K8AH58_9BACT</name>
<sequence>MVVENLFPIKKNKKPNLYASVPSIRNRYTTLRGRPHIMTVLLTLLRSIPKGGIEITIEIVVTTIEIIVNN</sequence>
<reference evidence="1 2" key="1">
    <citation type="submission" date="2019-11" db="EMBL/GenBank/DDBJ databases">
        <title>Comparative genomics of hydrocarbon-degrading Desulfosarcina strains.</title>
        <authorList>
            <person name="Watanabe M."/>
            <person name="Kojima H."/>
            <person name="Fukui M."/>
        </authorList>
    </citation>
    <scope>NUCLEOTIDE SEQUENCE [LARGE SCALE GENOMIC DNA]</scope>
    <source>
        <strain evidence="2">oXyS1</strain>
    </source>
</reference>
<gene>
    <name evidence="1" type="ORF">DSCOOX_51410</name>
</gene>